<dbReference type="Proteomes" id="UP000285301">
    <property type="component" value="Unassembled WGS sequence"/>
</dbReference>
<organism evidence="3 4">
    <name type="scientific">Dinothrombium tinctorium</name>
    <dbReference type="NCBI Taxonomy" id="1965070"/>
    <lineage>
        <taxon>Eukaryota</taxon>
        <taxon>Metazoa</taxon>
        <taxon>Ecdysozoa</taxon>
        <taxon>Arthropoda</taxon>
        <taxon>Chelicerata</taxon>
        <taxon>Arachnida</taxon>
        <taxon>Acari</taxon>
        <taxon>Acariformes</taxon>
        <taxon>Trombidiformes</taxon>
        <taxon>Prostigmata</taxon>
        <taxon>Anystina</taxon>
        <taxon>Parasitengona</taxon>
        <taxon>Trombidioidea</taxon>
        <taxon>Trombidiidae</taxon>
        <taxon>Dinothrombium</taxon>
    </lineage>
</organism>
<keyword evidence="1" id="KW-0812">Transmembrane</keyword>
<comment type="caution">
    <text evidence="3">The sequence shown here is derived from an EMBL/GenBank/DDBJ whole genome shotgun (WGS) entry which is preliminary data.</text>
</comment>
<keyword evidence="1" id="KW-0472">Membrane</keyword>
<dbReference type="AlphaFoldDB" id="A0A3S3NZ62"/>
<gene>
    <name evidence="2" type="ORF">B4U79_03336</name>
    <name evidence="3" type="ORF">B4U79_10797</name>
</gene>
<proteinExistence type="predicted"/>
<sequence>MYLNASDFCENVWDHSWKYTDDNQPCMKIWFDDPSQNPNKIVAQYYLDKSCSHNNFSQSIFLILTLLALSINNILFNMSKN</sequence>
<dbReference type="OrthoDB" id="567542at2759"/>
<evidence type="ECO:0000313" key="3">
    <source>
        <dbReference type="EMBL" id="RWS12038.1"/>
    </source>
</evidence>
<dbReference type="STRING" id="1965070.A0A3S3NZ62"/>
<evidence type="ECO:0000313" key="2">
    <source>
        <dbReference type="EMBL" id="RWS11561.1"/>
    </source>
</evidence>
<dbReference type="EMBL" id="NCKU01001655">
    <property type="protein sequence ID" value="RWS11561.1"/>
    <property type="molecule type" value="Genomic_DNA"/>
</dbReference>
<dbReference type="EMBL" id="NCKU01001468">
    <property type="protein sequence ID" value="RWS12038.1"/>
    <property type="molecule type" value="Genomic_DNA"/>
</dbReference>
<name>A0A3S3NZ62_9ACAR</name>
<feature type="transmembrane region" description="Helical" evidence="1">
    <location>
        <begin position="56"/>
        <end position="76"/>
    </location>
</feature>
<accession>A0A3S3NZ62</accession>
<evidence type="ECO:0000256" key="1">
    <source>
        <dbReference type="SAM" id="Phobius"/>
    </source>
</evidence>
<keyword evidence="4" id="KW-1185">Reference proteome</keyword>
<reference evidence="3 4" key="1">
    <citation type="journal article" date="2018" name="Gigascience">
        <title>Genomes of trombidid mites reveal novel predicted allergens and laterally-transferred genes associated with secondary metabolism.</title>
        <authorList>
            <person name="Dong X."/>
            <person name="Chaisiri K."/>
            <person name="Xia D."/>
            <person name="Armstrong S.D."/>
            <person name="Fang Y."/>
            <person name="Donnelly M.J."/>
            <person name="Kadowaki T."/>
            <person name="McGarry J.W."/>
            <person name="Darby A.C."/>
            <person name="Makepeace B.L."/>
        </authorList>
    </citation>
    <scope>NUCLEOTIDE SEQUENCE [LARGE SCALE GENOMIC DNA]</scope>
    <source>
        <strain evidence="3">UoL-WK</strain>
    </source>
</reference>
<evidence type="ECO:0000313" key="4">
    <source>
        <dbReference type="Proteomes" id="UP000285301"/>
    </source>
</evidence>
<reference evidence="3" key="2">
    <citation type="submission" date="2018-11" db="EMBL/GenBank/DDBJ databases">
        <title>Trombidioid mite genomics.</title>
        <authorList>
            <person name="Dong X."/>
        </authorList>
    </citation>
    <scope>NUCLEOTIDE SEQUENCE</scope>
    <source>
        <strain evidence="3">UoL-WK</strain>
    </source>
</reference>
<keyword evidence="1" id="KW-1133">Transmembrane helix</keyword>
<protein>
    <submittedName>
        <fullName evidence="3">Uncharacterized protein</fullName>
    </submittedName>
</protein>